<accession>A0A1C6RST5</accession>
<dbReference type="EMBL" id="FMHU01000001">
    <property type="protein sequence ID" value="SCL20112.1"/>
    <property type="molecule type" value="Genomic_DNA"/>
</dbReference>
<dbReference type="InterPro" id="IPR014729">
    <property type="entry name" value="Rossmann-like_a/b/a_fold"/>
</dbReference>
<dbReference type="STRING" id="47866.GA0074694_2928"/>
<dbReference type="RefSeq" id="WP_091458191.1">
    <property type="nucleotide sequence ID" value="NZ_FMHU01000001.1"/>
</dbReference>
<evidence type="ECO:0000313" key="2">
    <source>
        <dbReference type="Proteomes" id="UP000198906"/>
    </source>
</evidence>
<dbReference type="SUPFAM" id="SSF52402">
    <property type="entry name" value="Adenine nucleotide alpha hydrolases-like"/>
    <property type="match status" value="1"/>
</dbReference>
<dbReference type="Pfam" id="PF06508">
    <property type="entry name" value="QueC"/>
    <property type="match status" value="1"/>
</dbReference>
<sequence length="431" mass="47062">MTTGRHAYHFTTGRYRRFPGHYRALDERHFRAGPSAITNNLAPAPDVPPVWAQDLLQVAKAVYLVDKLSRRATAPDRWTRDLTLSVQVIEPERWSDRVEPLLTALLELLTADRWTVGFHGGAAALRTVPTRLFEGDPAEEVTLFSGGLDSTGWVAQRIGVDAGPLLLVSYYEGTLKTRQNQVFAALRRLGARAVERRQVLQQVKGFGPPLELSSRSRGLLYLATAVHVAAAHRVREVAVPENGQLAVNPPLTASRLAASSTRSVHPRTLHLLNRLIAAVGGDVTVVNPLVDDTKGDVCRRALTAGLPLPTLAETVSCGQPPENRGASRFAQCGCCYPCLIRRSGLLAGTGRDDTAYRTDVWALPDDADLARHRRALAAWMSRGFGIRDLTTDVPLPPGADPAALLRTVRRGRDEIRQLFERFAPGTLPAGT</sequence>
<reference evidence="2" key="1">
    <citation type="submission" date="2016-06" db="EMBL/GenBank/DDBJ databases">
        <authorList>
            <person name="Varghese N."/>
        </authorList>
    </citation>
    <scope>NUCLEOTIDE SEQUENCE [LARGE SCALE GENOMIC DNA]</scope>
    <source>
        <strain evidence="2">DSM 46123</strain>
    </source>
</reference>
<dbReference type="Gene3D" id="3.40.50.620">
    <property type="entry name" value="HUPs"/>
    <property type="match status" value="1"/>
</dbReference>
<dbReference type="InterPro" id="IPR018317">
    <property type="entry name" value="QueC"/>
</dbReference>
<gene>
    <name evidence="1" type="ORF">GA0074694_2928</name>
</gene>
<organism evidence="1 2">
    <name type="scientific">Micromonospora inyonensis</name>
    <dbReference type="NCBI Taxonomy" id="47866"/>
    <lineage>
        <taxon>Bacteria</taxon>
        <taxon>Bacillati</taxon>
        <taxon>Actinomycetota</taxon>
        <taxon>Actinomycetes</taxon>
        <taxon>Micromonosporales</taxon>
        <taxon>Micromonosporaceae</taxon>
        <taxon>Micromonospora</taxon>
    </lineage>
</organism>
<protein>
    <submittedName>
        <fullName evidence="1">Queuosine biosynthesis protein QueC</fullName>
    </submittedName>
</protein>
<evidence type="ECO:0000313" key="1">
    <source>
        <dbReference type="EMBL" id="SCL20112.1"/>
    </source>
</evidence>
<keyword evidence="2" id="KW-1185">Reference proteome</keyword>
<dbReference type="Proteomes" id="UP000198906">
    <property type="component" value="Unassembled WGS sequence"/>
</dbReference>
<proteinExistence type="predicted"/>
<name>A0A1C6RST5_9ACTN</name>
<dbReference type="AlphaFoldDB" id="A0A1C6RST5"/>